<dbReference type="GO" id="GO:0006355">
    <property type="term" value="P:regulation of DNA-templated transcription"/>
    <property type="evidence" value="ECO:0007669"/>
    <property type="project" value="InterPro"/>
</dbReference>
<evidence type="ECO:0000259" key="4">
    <source>
        <dbReference type="SMART" id="SM00421"/>
    </source>
</evidence>
<name>A0A545SQY7_9RHOB</name>
<dbReference type="InterPro" id="IPR016032">
    <property type="entry name" value="Sig_transdc_resp-reg_C-effctor"/>
</dbReference>
<dbReference type="InterPro" id="IPR005143">
    <property type="entry name" value="TF_LuxR_autoind-bd_dom"/>
</dbReference>
<dbReference type="SMART" id="SM00421">
    <property type="entry name" value="HTH_LUXR"/>
    <property type="match status" value="1"/>
</dbReference>
<protein>
    <submittedName>
        <fullName evidence="5">LuxR family transcriptional regulator</fullName>
    </submittedName>
</protein>
<gene>
    <name evidence="5" type="ORF">FIL88_09120</name>
</gene>
<dbReference type="OrthoDB" id="7763579at2"/>
<dbReference type="GO" id="GO:0003677">
    <property type="term" value="F:DNA binding"/>
    <property type="evidence" value="ECO:0007669"/>
    <property type="project" value="UniProtKB-KW"/>
</dbReference>
<evidence type="ECO:0000313" key="6">
    <source>
        <dbReference type="Proteomes" id="UP000315816"/>
    </source>
</evidence>
<dbReference type="InterPro" id="IPR000792">
    <property type="entry name" value="Tscrpt_reg_LuxR_C"/>
</dbReference>
<dbReference type="Pfam" id="PF03472">
    <property type="entry name" value="Autoind_bind"/>
    <property type="match status" value="1"/>
</dbReference>
<evidence type="ECO:0000313" key="5">
    <source>
        <dbReference type="EMBL" id="TQV67381.1"/>
    </source>
</evidence>
<dbReference type="Gene3D" id="3.30.450.80">
    <property type="entry name" value="Transcription factor LuxR-like, autoinducer-binding domain"/>
    <property type="match status" value="1"/>
</dbReference>
<dbReference type="InterPro" id="IPR036693">
    <property type="entry name" value="TF_LuxR_autoind-bd_dom_sf"/>
</dbReference>
<dbReference type="Proteomes" id="UP000315816">
    <property type="component" value="Unassembled WGS sequence"/>
</dbReference>
<accession>A0A545SQY7</accession>
<dbReference type="SUPFAM" id="SSF75516">
    <property type="entry name" value="Pheromone-binding domain of LuxR-like quorum-sensing transcription factors"/>
    <property type="match status" value="1"/>
</dbReference>
<evidence type="ECO:0000256" key="1">
    <source>
        <dbReference type="ARBA" id="ARBA00023015"/>
    </source>
</evidence>
<evidence type="ECO:0000256" key="3">
    <source>
        <dbReference type="ARBA" id="ARBA00023163"/>
    </source>
</evidence>
<sequence length="222" mass="25573">MQIDERALSPDPEIRKRDHLISVAFDEIRPEIEDLAPSGFSLLVNVSLRGYEHFECTYPISWQQEYEAKRYFVLDPILLWALFKTGDYRWSGVPIPDFRRFMRKAAEHGLKYGACFCRSSGHHHSLISVSRADREYTEMEMLRISEIATELFMKLSRGDLFTNAELQVLQCLAHDLNVKESAAKIGVSESAVKERLSTCRKKLGCRTNYHLVALAMKKNLIS</sequence>
<dbReference type="Pfam" id="PF00196">
    <property type="entry name" value="GerE"/>
    <property type="match status" value="1"/>
</dbReference>
<organism evidence="5 6">
    <name type="scientific">Aliiroseovarius halocynthiae</name>
    <dbReference type="NCBI Taxonomy" id="985055"/>
    <lineage>
        <taxon>Bacteria</taxon>
        <taxon>Pseudomonadati</taxon>
        <taxon>Pseudomonadota</taxon>
        <taxon>Alphaproteobacteria</taxon>
        <taxon>Rhodobacterales</taxon>
        <taxon>Paracoccaceae</taxon>
        <taxon>Aliiroseovarius</taxon>
    </lineage>
</organism>
<dbReference type="RefSeq" id="WP_142853545.1">
    <property type="nucleotide sequence ID" value="NZ_FXWW01000002.1"/>
</dbReference>
<keyword evidence="1" id="KW-0805">Transcription regulation</keyword>
<reference evidence="5 6" key="1">
    <citation type="submission" date="2019-06" db="EMBL/GenBank/DDBJ databases">
        <title>A novel species of marine bacteria.</title>
        <authorList>
            <person name="Wang Y."/>
        </authorList>
    </citation>
    <scope>NUCLEOTIDE SEQUENCE [LARGE SCALE GENOMIC DNA]</scope>
    <source>
        <strain evidence="5 6">MA1-10</strain>
    </source>
</reference>
<proteinExistence type="predicted"/>
<comment type="caution">
    <text evidence="5">The sequence shown here is derived from an EMBL/GenBank/DDBJ whole genome shotgun (WGS) entry which is preliminary data.</text>
</comment>
<keyword evidence="2" id="KW-0238">DNA-binding</keyword>
<dbReference type="InterPro" id="IPR036388">
    <property type="entry name" value="WH-like_DNA-bd_sf"/>
</dbReference>
<dbReference type="SUPFAM" id="SSF46894">
    <property type="entry name" value="C-terminal effector domain of the bipartite response regulators"/>
    <property type="match status" value="1"/>
</dbReference>
<keyword evidence="6" id="KW-1185">Reference proteome</keyword>
<dbReference type="Gene3D" id="1.10.10.10">
    <property type="entry name" value="Winged helix-like DNA-binding domain superfamily/Winged helix DNA-binding domain"/>
    <property type="match status" value="1"/>
</dbReference>
<evidence type="ECO:0000256" key="2">
    <source>
        <dbReference type="ARBA" id="ARBA00023125"/>
    </source>
</evidence>
<dbReference type="AlphaFoldDB" id="A0A545SQY7"/>
<dbReference type="EMBL" id="VICH01000006">
    <property type="protein sequence ID" value="TQV67381.1"/>
    <property type="molecule type" value="Genomic_DNA"/>
</dbReference>
<keyword evidence="3" id="KW-0804">Transcription</keyword>
<feature type="domain" description="HTH luxR-type" evidence="4">
    <location>
        <begin position="158"/>
        <end position="215"/>
    </location>
</feature>